<dbReference type="InterPro" id="IPR003439">
    <property type="entry name" value="ABC_transporter-like_ATP-bd"/>
</dbReference>
<feature type="domain" description="ABC transporter" evidence="5">
    <location>
        <begin position="2"/>
        <end position="258"/>
    </location>
</feature>
<sequence length="645" mass="71670">VLTATALTKTHGARHLFRDVSIQLSAGRRVALVGGNGVGKTTLIEILLGIQDPDVGAVHRPTNLSVGYLPQELTDELNGTALEVTLQGAAQIVALGERLIELQERLTGTDDPDQSQVLHEYGETQSRFEQLGGYAIEAEAHRVLAGLGFDPESVHRDVHELSGGWRMRVALAKLLLAEPDVLILDEPTNHLDVDSVAWLEEQLSTWTGCILFVSHDRDFIDCVANRVIELDGHSAHEYVGGFSDFVESREIRLGQIEAAAANQNRKFAETERFIERFRYKASKARQVQSRVKALERTDRIHVPDAHQLKAKFEFPLPRRSSRVVVEFENATAAYGDQTVLTEVSLVIERGRKVALVGPNGAGKTTLLKLLLGELEATQGKARLGNKVDYARFAQHLTEVLDERRTVLQEFKFAIGDQGERNLRTVLGGFGFRGDQVDQKIADLSGGERTRLALAITMANPVNLLILDEPTNHLDLPSCDRLEDALNAYPGTLILVTHDRHLIRGVADALIVVRNGTASWHEGVDEDLLRPAATVTESEPASAPPANKHNEAREEKRNEARRRNKVHEATRDLRGELQQVERSWEKAEEELAQLQSTLADSATYDDPDLARNLGKQHEELKDAAAELMDRYETIQRRLARKEAEFG</sequence>
<dbReference type="InterPro" id="IPR032781">
    <property type="entry name" value="ABC_tran_Xtn"/>
</dbReference>
<feature type="domain" description="ABC transporter" evidence="5">
    <location>
        <begin position="325"/>
        <end position="539"/>
    </location>
</feature>
<feature type="compositionally biased region" description="Basic and acidic residues" evidence="4">
    <location>
        <begin position="547"/>
        <end position="557"/>
    </location>
</feature>
<keyword evidence="1" id="KW-0677">Repeat</keyword>
<protein>
    <recommendedName>
        <fullName evidence="5">ABC transporter domain-containing protein</fullName>
    </recommendedName>
</protein>
<evidence type="ECO:0000313" key="6">
    <source>
        <dbReference type="EMBL" id="SUZ64127.1"/>
    </source>
</evidence>
<gene>
    <name evidence="6" type="ORF">METZ01_LOCUS16981</name>
</gene>
<proteinExistence type="predicted"/>
<dbReference type="InterPro" id="IPR032524">
    <property type="entry name" value="ABC_tran_C"/>
</dbReference>
<dbReference type="GO" id="GO:0005524">
    <property type="term" value="F:ATP binding"/>
    <property type="evidence" value="ECO:0007669"/>
    <property type="project" value="UniProtKB-KW"/>
</dbReference>
<dbReference type="SMART" id="SM00382">
    <property type="entry name" value="AAA"/>
    <property type="match status" value="2"/>
</dbReference>
<evidence type="ECO:0000256" key="3">
    <source>
        <dbReference type="ARBA" id="ARBA00022840"/>
    </source>
</evidence>
<dbReference type="Pfam" id="PF12848">
    <property type="entry name" value="ABC_tran_Xtn"/>
    <property type="match status" value="1"/>
</dbReference>
<dbReference type="EMBL" id="UINC01000928">
    <property type="protein sequence ID" value="SUZ64127.1"/>
    <property type="molecule type" value="Genomic_DNA"/>
</dbReference>
<dbReference type="Pfam" id="PF00005">
    <property type="entry name" value="ABC_tran"/>
    <property type="match status" value="2"/>
</dbReference>
<dbReference type="InterPro" id="IPR027417">
    <property type="entry name" value="P-loop_NTPase"/>
</dbReference>
<dbReference type="PROSITE" id="PS00211">
    <property type="entry name" value="ABC_TRANSPORTER_1"/>
    <property type="match status" value="2"/>
</dbReference>
<accession>A0A381PCY2</accession>
<dbReference type="InterPro" id="IPR017871">
    <property type="entry name" value="ABC_transporter-like_CS"/>
</dbReference>
<dbReference type="PROSITE" id="PS50893">
    <property type="entry name" value="ABC_TRANSPORTER_2"/>
    <property type="match status" value="2"/>
</dbReference>
<keyword evidence="2" id="KW-0547">Nucleotide-binding</keyword>
<dbReference type="GO" id="GO:0016887">
    <property type="term" value="F:ATP hydrolysis activity"/>
    <property type="evidence" value="ECO:0007669"/>
    <property type="project" value="InterPro"/>
</dbReference>
<dbReference type="PANTHER" id="PTHR19211:SF14">
    <property type="entry name" value="ATP-BINDING CASSETTE SUB-FAMILY F MEMBER 1"/>
    <property type="match status" value="1"/>
</dbReference>
<dbReference type="PANTHER" id="PTHR19211">
    <property type="entry name" value="ATP-BINDING TRANSPORT PROTEIN-RELATED"/>
    <property type="match status" value="1"/>
</dbReference>
<feature type="non-terminal residue" evidence="6">
    <location>
        <position position="1"/>
    </location>
</feature>
<evidence type="ECO:0000256" key="1">
    <source>
        <dbReference type="ARBA" id="ARBA00022737"/>
    </source>
</evidence>
<dbReference type="InterPro" id="IPR003593">
    <property type="entry name" value="AAA+_ATPase"/>
</dbReference>
<evidence type="ECO:0000256" key="2">
    <source>
        <dbReference type="ARBA" id="ARBA00022741"/>
    </source>
</evidence>
<name>A0A381PCY2_9ZZZZ</name>
<evidence type="ECO:0000256" key="4">
    <source>
        <dbReference type="SAM" id="MobiDB-lite"/>
    </source>
</evidence>
<dbReference type="Gene3D" id="3.40.50.300">
    <property type="entry name" value="P-loop containing nucleotide triphosphate hydrolases"/>
    <property type="match status" value="2"/>
</dbReference>
<dbReference type="SUPFAM" id="SSF52540">
    <property type="entry name" value="P-loop containing nucleoside triphosphate hydrolases"/>
    <property type="match status" value="2"/>
</dbReference>
<organism evidence="6">
    <name type="scientific">marine metagenome</name>
    <dbReference type="NCBI Taxonomy" id="408172"/>
    <lineage>
        <taxon>unclassified sequences</taxon>
        <taxon>metagenomes</taxon>
        <taxon>ecological metagenomes</taxon>
    </lineage>
</organism>
<evidence type="ECO:0000259" key="5">
    <source>
        <dbReference type="PROSITE" id="PS50893"/>
    </source>
</evidence>
<dbReference type="CDD" id="cd03221">
    <property type="entry name" value="ABCF_EF-3"/>
    <property type="match status" value="2"/>
</dbReference>
<dbReference type="NCBIfam" id="NF000355">
    <property type="entry name" value="ribo_prot_ABC_F"/>
    <property type="match status" value="1"/>
</dbReference>
<dbReference type="Pfam" id="PF16326">
    <property type="entry name" value="ABC_tran_CTD"/>
    <property type="match status" value="1"/>
</dbReference>
<reference evidence="6" key="1">
    <citation type="submission" date="2018-05" db="EMBL/GenBank/DDBJ databases">
        <authorList>
            <person name="Lanie J.A."/>
            <person name="Ng W.-L."/>
            <person name="Kazmierczak K.M."/>
            <person name="Andrzejewski T.M."/>
            <person name="Davidsen T.M."/>
            <person name="Wayne K.J."/>
            <person name="Tettelin H."/>
            <person name="Glass J.I."/>
            <person name="Rusch D."/>
            <person name="Podicherti R."/>
            <person name="Tsui H.-C.T."/>
            <person name="Winkler M.E."/>
        </authorList>
    </citation>
    <scope>NUCLEOTIDE SEQUENCE</scope>
</reference>
<dbReference type="InterPro" id="IPR050611">
    <property type="entry name" value="ABCF"/>
</dbReference>
<feature type="region of interest" description="Disordered" evidence="4">
    <location>
        <begin position="533"/>
        <end position="568"/>
    </location>
</feature>
<dbReference type="FunFam" id="3.40.50.300:FF:000011">
    <property type="entry name" value="Putative ABC transporter ATP-binding component"/>
    <property type="match status" value="1"/>
</dbReference>
<dbReference type="AlphaFoldDB" id="A0A381PCY2"/>
<keyword evidence="3" id="KW-0067">ATP-binding</keyword>